<protein>
    <submittedName>
        <fullName evidence="1">Uncharacterized protein</fullName>
    </submittedName>
</protein>
<evidence type="ECO:0000313" key="1">
    <source>
        <dbReference type="EMBL" id="GER94301.1"/>
    </source>
</evidence>
<reference evidence="1" key="1">
    <citation type="submission" date="2019-10" db="EMBL/GenBank/DDBJ databases">
        <title>Metagenomic sequencing of thiosulfate-disproportionating enrichment culture.</title>
        <authorList>
            <person name="Umezawa K."/>
            <person name="Kojima H."/>
            <person name="Fukui M."/>
        </authorList>
    </citation>
    <scope>NUCLEOTIDE SEQUENCE</scope>
    <source>
        <strain evidence="1">45J</strain>
    </source>
</reference>
<name>A0A5J4L610_9ZZZZ</name>
<dbReference type="EMBL" id="BLAB01000001">
    <property type="protein sequence ID" value="GER94301.1"/>
    <property type="molecule type" value="Genomic_DNA"/>
</dbReference>
<gene>
    <name evidence="1" type="ORF">A45J_2062</name>
</gene>
<sequence>MADRVSLKQALIDIYSKAAGIPPLYVAKILGEFDYSLLDTEIKWINPVPSEEIKSFSLKYPYLL</sequence>
<accession>A0A5J4L610</accession>
<dbReference type="AlphaFoldDB" id="A0A5J4L610"/>
<comment type="caution">
    <text evidence="1">The sequence shown here is derived from an EMBL/GenBank/DDBJ whole genome shotgun (WGS) entry which is preliminary data.</text>
</comment>
<proteinExistence type="predicted"/>
<organism evidence="1">
    <name type="scientific">hot springs metagenome</name>
    <dbReference type="NCBI Taxonomy" id="433727"/>
    <lineage>
        <taxon>unclassified sequences</taxon>
        <taxon>metagenomes</taxon>
        <taxon>ecological metagenomes</taxon>
    </lineage>
</organism>